<dbReference type="InterPro" id="IPR007484">
    <property type="entry name" value="Peptidase_M28"/>
</dbReference>
<evidence type="ECO:0000259" key="2">
    <source>
        <dbReference type="Pfam" id="PF04389"/>
    </source>
</evidence>
<dbReference type="Pfam" id="PF04389">
    <property type="entry name" value="Peptidase_M28"/>
    <property type="match status" value="1"/>
</dbReference>
<name>A0A0P6XDE1_9CHLR</name>
<dbReference type="Gene3D" id="3.40.630.10">
    <property type="entry name" value="Zn peptidases"/>
    <property type="match status" value="1"/>
</dbReference>
<sequence>MLFPVESNRPPHPYQSKKKLFFVPIALVLLLIGLAVISCSRQPQPQNAYPTAGRLVITQQFRPTATRIPIDHKAEKEHIATLHAAHAATPQPPGLPGVEQLSAQVNLERMLADLTWLAADARQGRLAGTPSEDEVGQWLVERMVALGLQPFTDAGFDQYLQPFDSAIPGQQAENVIAVLPAGQQPPAGYLIIGAHYDHIGVSPQGQVFNGADDDASGVIVVLETARILSESGISPRASIVFVLFSSEESGLLGSEAFARQLSEAGLVEKSAFINLEMLGAVKGTDTFIDLWDQDNTISDPLAEVVLAAGQQMSIPIQHLGVDPGSDAWQMLAYGIPSITLSTAWEDGANHPYYHSPADDVENIEPQGLLDAAKIILASAWRIAYDTP</sequence>
<keyword evidence="1" id="KW-0812">Transmembrane</keyword>
<accession>A0A0P6XDE1</accession>
<reference evidence="3 4" key="1">
    <citation type="submission" date="2015-07" db="EMBL/GenBank/DDBJ databases">
        <title>Genome sequence of Ornatilinea apprima DSM 23815.</title>
        <authorList>
            <person name="Hemp J."/>
            <person name="Ward L.M."/>
            <person name="Pace L.A."/>
            <person name="Fischer W.W."/>
        </authorList>
    </citation>
    <scope>NUCLEOTIDE SEQUENCE [LARGE SCALE GENOMIC DNA]</scope>
    <source>
        <strain evidence="3 4">P3M-1</strain>
    </source>
</reference>
<protein>
    <recommendedName>
        <fullName evidence="2">Peptidase M28 domain-containing protein</fullName>
    </recommendedName>
</protein>
<evidence type="ECO:0000313" key="3">
    <source>
        <dbReference type="EMBL" id="KPL80809.1"/>
    </source>
</evidence>
<comment type="caution">
    <text evidence="3">The sequence shown here is derived from an EMBL/GenBank/DDBJ whole genome shotgun (WGS) entry which is preliminary data.</text>
</comment>
<dbReference type="AlphaFoldDB" id="A0A0P6XDE1"/>
<dbReference type="GO" id="GO:0006508">
    <property type="term" value="P:proteolysis"/>
    <property type="evidence" value="ECO:0007669"/>
    <property type="project" value="InterPro"/>
</dbReference>
<keyword evidence="1" id="KW-1133">Transmembrane helix</keyword>
<feature type="domain" description="Peptidase M28" evidence="2">
    <location>
        <begin position="174"/>
        <end position="377"/>
    </location>
</feature>
<evidence type="ECO:0000256" key="1">
    <source>
        <dbReference type="SAM" id="Phobius"/>
    </source>
</evidence>
<keyword evidence="4" id="KW-1185">Reference proteome</keyword>
<feature type="transmembrane region" description="Helical" evidence="1">
    <location>
        <begin position="20"/>
        <end position="37"/>
    </location>
</feature>
<dbReference type="Proteomes" id="UP000050417">
    <property type="component" value="Unassembled WGS sequence"/>
</dbReference>
<dbReference type="EMBL" id="LGCL01000003">
    <property type="protein sequence ID" value="KPL80809.1"/>
    <property type="molecule type" value="Genomic_DNA"/>
</dbReference>
<dbReference type="PATRIC" id="fig|1134406.4.peg.1952"/>
<dbReference type="STRING" id="1134406.ADN00_01040"/>
<keyword evidence="1" id="KW-0472">Membrane</keyword>
<dbReference type="InterPro" id="IPR045175">
    <property type="entry name" value="M28_fam"/>
</dbReference>
<dbReference type="PANTHER" id="PTHR12147:SF26">
    <property type="entry name" value="PEPTIDASE M28 DOMAIN-CONTAINING PROTEIN"/>
    <property type="match status" value="1"/>
</dbReference>
<dbReference type="GO" id="GO:0008235">
    <property type="term" value="F:metalloexopeptidase activity"/>
    <property type="evidence" value="ECO:0007669"/>
    <property type="project" value="InterPro"/>
</dbReference>
<gene>
    <name evidence="3" type="ORF">ADN00_01040</name>
</gene>
<dbReference type="SUPFAM" id="SSF53187">
    <property type="entry name" value="Zn-dependent exopeptidases"/>
    <property type="match status" value="1"/>
</dbReference>
<dbReference type="OrthoDB" id="9778250at2"/>
<dbReference type="PANTHER" id="PTHR12147">
    <property type="entry name" value="METALLOPEPTIDASE M28 FAMILY MEMBER"/>
    <property type="match status" value="1"/>
</dbReference>
<proteinExistence type="predicted"/>
<organism evidence="3 4">
    <name type="scientific">Ornatilinea apprima</name>
    <dbReference type="NCBI Taxonomy" id="1134406"/>
    <lineage>
        <taxon>Bacteria</taxon>
        <taxon>Bacillati</taxon>
        <taxon>Chloroflexota</taxon>
        <taxon>Anaerolineae</taxon>
        <taxon>Anaerolineales</taxon>
        <taxon>Anaerolineaceae</taxon>
        <taxon>Ornatilinea</taxon>
    </lineage>
</organism>
<dbReference type="RefSeq" id="WP_075061108.1">
    <property type="nucleotide sequence ID" value="NZ_LGCL01000003.1"/>
</dbReference>
<evidence type="ECO:0000313" key="4">
    <source>
        <dbReference type="Proteomes" id="UP000050417"/>
    </source>
</evidence>